<keyword evidence="1" id="KW-0472">Membrane</keyword>
<evidence type="ECO:0000313" key="3">
    <source>
        <dbReference type="Proteomes" id="UP000613177"/>
    </source>
</evidence>
<dbReference type="EMBL" id="JAEPRE010000185">
    <property type="protein sequence ID" value="KAG2230740.1"/>
    <property type="molecule type" value="Genomic_DNA"/>
</dbReference>
<evidence type="ECO:0000256" key="1">
    <source>
        <dbReference type="SAM" id="Phobius"/>
    </source>
</evidence>
<protein>
    <submittedName>
        <fullName evidence="2">Uncharacterized protein</fullName>
    </submittedName>
</protein>
<dbReference type="Proteomes" id="UP000613177">
    <property type="component" value="Unassembled WGS sequence"/>
</dbReference>
<accession>A0A8H7SJ45</accession>
<gene>
    <name evidence="2" type="ORF">INT48_006328</name>
</gene>
<keyword evidence="3" id="KW-1185">Reference proteome</keyword>
<name>A0A8H7SJ45_9FUNG</name>
<sequence length="194" mass="21729">MEGLHNRRNKNVEDEAEFLDEQEQEQLLQTLRDQNNTANLTIQQGLIIIGCIASALFFHILFQSDSPIIPISEVFSTPTPSVLPIPALAALFSIVSISTSIFALVIKCKMNIFGLLESLSLKDQYTSGVVLASIITGFIAPCMSLFYRGSMIEFIYWSVPLLVLGMFYTALYMINQVQESLDELEKSKYKYKGA</sequence>
<proteinExistence type="predicted"/>
<keyword evidence="1" id="KW-0812">Transmembrane</keyword>
<dbReference type="AlphaFoldDB" id="A0A8H7SJ45"/>
<dbReference type="OrthoDB" id="3358048at2759"/>
<keyword evidence="1" id="KW-1133">Transmembrane helix</keyword>
<feature type="transmembrane region" description="Helical" evidence="1">
    <location>
        <begin position="82"/>
        <end position="106"/>
    </location>
</feature>
<organism evidence="2 3">
    <name type="scientific">Thamnidium elegans</name>
    <dbReference type="NCBI Taxonomy" id="101142"/>
    <lineage>
        <taxon>Eukaryota</taxon>
        <taxon>Fungi</taxon>
        <taxon>Fungi incertae sedis</taxon>
        <taxon>Mucoromycota</taxon>
        <taxon>Mucoromycotina</taxon>
        <taxon>Mucoromycetes</taxon>
        <taxon>Mucorales</taxon>
        <taxon>Mucorineae</taxon>
        <taxon>Mucoraceae</taxon>
        <taxon>Thamnidium</taxon>
    </lineage>
</organism>
<comment type="caution">
    <text evidence="2">The sequence shown here is derived from an EMBL/GenBank/DDBJ whole genome shotgun (WGS) entry which is preliminary data.</text>
</comment>
<evidence type="ECO:0000313" key="2">
    <source>
        <dbReference type="EMBL" id="KAG2230740.1"/>
    </source>
</evidence>
<reference evidence="2" key="1">
    <citation type="submission" date="2021-01" db="EMBL/GenBank/DDBJ databases">
        <title>Metabolic potential, ecology and presence of endohyphal bacteria is reflected in genomic diversity of Mucoromycotina.</title>
        <authorList>
            <person name="Muszewska A."/>
            <person name="Okrasinska A."/>
            <person name="Steczkiewicz K."/>
            <person name="Drgas O."/>
            <person name="Orlowska M."/>
            <person name="Perlinska-Lenart U."/>
            <person name="Aleksandrzak-Piekarczyk T."/>
            <person name="Szatraj K."/>
            <person name="Zielenkiewicz U."/>
            <person name="Pilsyk S."/>
            <person name="Malc E."/>
            <person name="Mieczkowski P."/>
            <person name="Kruszewska J.S."/>
            <person name="Biernat P."/>
            <person name="Pawlowska J."/>
        </authorList>
    </citation>
    <scope>NUCLEOTIDE SEQUENCE</scope>
    <source>
        <strain evidence="2">WA0000018081</strain>
    </source>
</reference>
<feature type="transmembrane region" description="Helical" evidence="1">
    <location>
        <begin position="45"/>
        <end position="62"/>
    </location>
</feature>
<feature type="transmembrane region" description="Helical" evidence="1">
    <location>
        <begin position="127"/>
        <end position="148"/>
    </location>
</feature>
<feature type="transmembrane region" description="Helical" evidence="1">
    <location>
        <begin position="154"/>
        <end position="174"/>
    </location>
</feature>